<sequence>MKKILLLFMLMLTVVSCSLDDDEANFHYEFVPVVAAEFPENFVLGSTYTIPVEFARPTECHFFSNFAFERPDNTTRRIGVVNSVFTDRDCPETTAEEAVKEMSFDFMVIYEGTYTFQLWNGENADGSNQYLEIQVPVVAEEPTSN</sequence>
<feature type="signal peptide" evidence="1">
    <location>
        <begin position="1"/>
        <end position="19"/>
    </location>
</feature>
<evidence type="ECO:0000313" key="2">
    <source>
        <dbReference type="EMBL" id="NER19100.1"/>
    </source>
</evidence>
<evidence type="ECO:0000256" key="1">
    <source>
        <dbReference type="SAM" id="SignalP"/>
    </source>
</evidence>
<feature type="chain" id="PRO_5026704195" description="Lipoprotein" evidence="1">
    <location>
        <begin position="20"/>
        <end position="145"/>
    </location>
</feature>
<dbReference type="PROSITE" id="PS51257">
    <property type="entry name" value="PROKAR_LIPOPROTEIN"/>
    <property type="match status" value="1"/>
</dbReference>
<reference evidence="2 3" key="1">
    <citation type="submission" date="2020-01" db="EMBL/GenBank/DDBJ databases">
        <title>Spongiivirga citrea KCTC 32990T.</title>
        <authorList>
            <person name="Wang G."/>
        </authorList>
    </citation>
    <scope>NUCLEOTIDE SEQUENCE [LARGE SCALE GENOMIC DNA]</scope>
    <source>
        <strain evidence="2 3">KCTC 32990</strain>
    </source>
</reference>
<evidence type="ECO:0000313" key="3">
    <source>
        <dbReference type="Proteomes" id="UP000474296"/>
    </source>
</evidence>
<proteinExistence type="predicted"/>
<keyword evidence="3" id="KW-1185">Reference proteome</keyword>
<dbReference type="RefSeq" id="WP_164033785.1">
    <property type="nucleotide sequence ID" value="NZ_JAABOQ010000009.1"/>
</dbReference>
<keyword evidence="1" id="KW-0732">Signal</keyword>
<comment type="caution">
    <text evidence="2">The sequence shown here is derived from an EMBL/GenBank/DDBJ whole genome shotgun (WGS) entry which is preliminary data.</text>
</comment>
<organism evidence="2 3">
    <name type="scientific">Spongiivirga citrea</name>
    <dbReference type="NCBI Taxonomy" id="1481457"/>
    <lineage>
        <taxon>Bacteria</taxon>
        <taxon>Pseudomonadati</taxon>
        <taxon>Bacteroidota</taxon>
        <taxon>Flavobacteriia</taxon>
        <taxon>Flavobacteriales</taxon>
        <taxon>Flavobacteriaceae</taxon>
        <taxon>Spongiivirga</taxon>
    </lineage>
</organism>
<dbReference type="AlphaFoldDB" id="A0A6M0CZ79"/>
<name>A0A6M0CZ79_9FLAO</name>
<accession>A0A6M0CZ79</accession>
<evidence type="ECO:0008006" key="4">
    <source>
        <dbReference type="Google" id="ProtNLM"/>
    </source>
</evidence>
<dbReference type="EMBL" id="JAABOQ010000009">
    <property type="protein sequence ID" value="NER19100.1"/>
    <property type="molecule type" value="Genomic_DNA"/>
</dbReference>
<dbReference type="Proteomes" id="UP000474296">
    <property type="component" value="Unassembled WGS sequence"/>
</dbReference>
<gene>
    <name evidence="2" type="ORF">GWK10_17930</name>
</gene>
<protein>
    <recommendedName>
        <fullName evidence="4">Lipoprotein</fullName>
    </recommendedName>
</protein>